<evidence type="ECO:0008006" key="3">
    <source>
        <dbReference type="Google" id="ProtNLM"/>
    </source>
</evidence>
<keyword evidence="1" id="KW-0614">Plasmid</keyword>
<reference evidence="1 2" key="1">
    <citation type="submission" date="2020-07" db="EMBL/GenBank/DDBJ databases">
        <title>Draft genome sequence of four isobutane-metabolizing strains capable of cometabolically degrading diverse ether contaminants.</title>
        <authorList>
            <person name="Chen W."/>
            <person name="Faulkner N."/>
            <person name="Smith C."/>
            <person name="Hyman M."/>
        </authorList>
    </citation>
    <scope>NUCLEOTIDE SEQUENCE [LARGE SCALE GENOMIC DNA]</scope>
    <source>
        <strain evidence="1 2">2A</strain>
        <plasmid evidence="1 2">unnamed2</plasmid>
    </source>
</reference>
<gene>
    <name evidence="1" type="ORF">HZU40_00045</name>
</gene>
<dbReference type="AlphaFoldDB" id="A0A7G8P6R0"/>
<accession>A0A7G8P6R0</accession>
<dbReference type="Proteomes" id="UP000515498">
    <property type="component" value="Plasmid unnamed2"/>
</dbReference>
<protein>
    <recommendedName>
        <fullName evidence="3">Restriction endonuclease</fullName>
    </recommendedName>
</protein>
<geneLocation type="plasmid" evidence="1 2">
    <name>unnamed2</name>
</geneLocation>
<evidence type="ECO:0000313" key="2">
    <source>
        <dbReference type="Proteomes" id="UP000515498"/>
    </source>
</evidence>
<evidence type="ECO:0000313" key="1">
    <source>
        <dbReference type="EMBL" id="QNJ90026.1"/>
    </source>
</evidence>
<name>A0A7G8P6R0_9MYCO</name>
<organism evidence="1 2">
    <name type="scientific">Mycolicibacterium fluoranthenivorans</name>
    <dbReference type="NCBI Taxonomy" id="258505"/>
    <lineage>
        <taxon>Bacteria</taxon>
        <taxon>Bacillati</taxon>
        <taxon>Actinomycetota</taxon>
        <taxon>Actinomycetes</taxon>
        <taxon>Mycobacteriales</taxon>
        <taxon>Mycobacteriaceae</taxon>
        <taxon>Mycolicibacterium</taxon>
    </lineage>
</organism>
<sequence length="135" mass="14755">MPSPGARSDRGPRPVQIAERVVVALSDHVYRAARERAFQDAIETVLRGRGFRVEREFRLSDRDRPDFLVDRCVAVEVKMRAGGSAVLSQLARYAAHDRVRAIVVATPRLSSLAGMPEEILGVAVRPVALSGPGLL</sequence>
<dbReference type="KEGG" id="mflu:HZU40_00045"/>
<proteinExistence type="predicted"/>
<dbReference type="EMBL" id="CP059893">
    <property type="protein sequence ID" value="QNJ90026.1"/>
    <property type="molecule type" value="Genomic_DNA"/>
</dbReference>